<organism evidence="2 3">
    <name type="scientific">Marinicauda algicola</name>
    <dbReference type="NCBI Taxonomy" id="2029849"/>
    <lineage>
        <taxon>Bacteria</taxon>
        <taxon>Pseudomonadati</taxon>
        <taxon>Pseudomonadota</taxon>
        <taxon>Alphaproteobacteria</taxon>
        <taxon>Maricaulales</taxon>
        <taxon>Maricaulaceae</taxon>
        <taxon>Marinicauda</taxon>
    </lineage>
</organism>
<dbReference type="SUPFAM" id="SSF52172">
    <property type="entry name" value="CheY-like"/>
    <property type="match status" value="1"/>
</dbReference>
<accession>A0A4S2H1R3</accession>
<sequence length="71" mass="8233">MKLDILIVEDDFLIALDLEDQVRSLGHRVTGVARDVESCPRRDPGTRPGTRDRKLDNERYRRAPDWAITWG</sequence>
<name>A0A4S2H1R3_9PROT</name>
<evidence type="ECO:0000313" key="2">
    <source>
        <dbReference type="EMBL" id="TGY89211.1"/>
    </source>
</evidence>
<dbReference type="OrthoDB" id="582170at2"/>
<proteinExistence type="predicted"/>
<comment type="caution">
    <text evidence="2">The sequence shown here is derived from an EMBL/GenBank/DDBJ whole genome shotgun (WGS) entry which is preliminary data.</text>
</comment>
<reference evidence="2 3" key="1">
    <citation type="journal article" date="2017" name="Int. J. Syst. Evol. Microbiol.">
        <title>Marinicauda algicola sp. nov., isolated from a marine red alga Rhodosorus marinus.</title>
        <authorList>
            <person name="Jeong S.E."/>
            <person name="Jeon S.H."/>
            <person name="Chun B.H."/>
            <person name="Kim D.W."/>
            <person name="Jeon C.O."/>
        </authorList>
    </citation>
    <scope>NUCLEOTIDE SEQUENCE [LARGE SCALE GENOMIC DNA]</scope>
    <source>
        <strain evidence="2 3">JCM 31718</strain>
    </source>
</reference>
<gene>
    <name evidence="2" type="ORF">E5163_08825</name>
</gene>
<dbReference type="Gene3D" id="3.40.50.2300">
    <property type="match status" value="1"/>
</dbReference>
<evidence type="ECO:0008006" key="4">
    <source>
        <dbReference type="Google" id="ProtNLM"/>
    </source>
</evidence>
<protein>
    <recommendedName>
        <fullName evidence="4">Response regulator</fullName>
    </recommendedName>
</protein>
<evidence type="ECO:0000313" key="3">
    <source>
        <dbReference type="Proteomes" id="UP000308054"/>
    </source>
</evidence>
<dbReference type="Proteomes" id="UP000308054">
    <property type="component" value="Unassembled WGS sequence"/>
</dbReference>
<dbReference type="InterPro" id="IPR011006">
    <property type="entry name" value="CheY-like_superfamily"/>
</dbReference>
<dbReference type="EMBL" id="SRXW01000002">
    <property type="protein sequence ID" value="TGY89211.1"/>
    <property type="molecule type" value="Genomic_DNA"/>
</dbReference>
<keyword evidence="3" id="KW-1185">Reference proteome</keyword>
<evidence type="ECO:0000256" key="1">
    <source>
        <dbReference type="SAM" id="MobiDB-lite"/>
    </source>
</evidence>
<dbReference type="AlphaFoldDB" id="A0A4S2H1R3"/>
<feature type="region of interest" description="Disordered" evidence="1">
    <location>
        <begin position="34"/>
        <end position="56"/>
    </location>
</feature>